<feature type="transmembrane region" description="Helical" evidence="1">
    <location>
        <begin position="6"/>
        <end position="27"/>
    </location>
</feature>
<dbReference type="Proteomes" id="UP000254507">
    <property type="component" value="Unassembled WGS sequence"/>
</dbReference>
<protein>
    <submittedName>
        <fullName evidence="3">Uncharacterized protein</fullName>
    </submittedName>
</protein>
<sequence length="61" mass="7090">MFFTLLYAIKILVIMLCFGISGYFVIFKRDLKLTLLASYWLAFVLICCLMIFPLAINFLIS</sequence>
<dbReference type="InParanoid" id="A0A263HCN6"/>
<proteinExistence type="predicted"/>
<evidence type="ECO:0000313" key="2">
    <source>
        <dbReference type="EMBL" id="OZN25235.1"/>
    </source>
</evidence>
<evidence type="ECO:0000313" key="5">
    <source>
        <dbReference type="Proteomes" id="UP000254507"/>
    </source>
</evidence>
<dbReference type="EMBL" id="UFSB01000001">
    <property type="protein sequence ID" value="SUU36104.1"/>
    <property type="molecule type" value="Genomic_DNA"/>
</dbReference>
<keyword evidence="1" id="KW-1133">Transmembrane helix</keyword>
<keyword evidence="1" id="KW-0472">Membrane</keyword>
<keyword evidence="4" id="KW-1185">Reference proteome</keyword>
<accession>A0A263HCN6</accession>
<name>A0A263HCN6_9PAST</name>
<evidence type="ECO:0000313" key="3">
    <source>
        <dbReference type="EMBL" id="SUU36104.1"/>
    </source>
</evidence>
<gene>
    <name evidence="2" type="ORF">CFY87_03545</name>
    <name evidence="3" type="ORF">NCTC10851_01102</name>
</gene>
<evidence type="ECO:0000313" key="4">
    <source>
        <dbReference type="Proteomes" id="UP000215738"/>
    </source>
</evidence>
<reference evidence="2 4" key="1">
    <citation type="submission" date="2017-07" db="EMBL/GenBank/DDBJ databases">
        <title>Virulence factors identified in Actinobacillus seminis.</title>
        <authorList>
            <person name="Negrete-Abascal E."/>
            <person name="Vaca-Pacheco S."/>
            <person name="Montes-Garcia F."/>
            <person name="Leyto-Gil A.M."/>
            <person name="Fragoso-Garcia E."/>
            <person name="Carvente-Garcia R."/>
            <person name="Perez-Agueros S."/>
            <person name="Castelan-Sanchez H.G."/>
            <person name="Garcia-Molina A."/>
            <person name="Villamar T.E."/>
            <person name="Vazquez-Cruz C."/>
        </authorList>
    </citation>
    <scope>NUCLEOTIDE SEQUENCE [LARGE SCALE GENOMIC DNA]</scope>
    <source>
        <strain evidence="2 4">ATCC 15768</strain>
    </source>
</reference>
<dbReference type="Proteomes" id="UP000215738">
    <property type="component" value="Unassembled WGS sequence"/>
</dbReference>
<dbReference type="AlphaFoldDB" id="A0A263HCN6"/>
<feature type="transmembrane region" description="Helical" evidence="1">
    <location>
        <begin position="39"/>
        <end position="60"/>
    </location>
</feature>
<evidence type="ECO:0000256" key="1">
    <source>
        <dbReference type="SAM" id="Phobius"/>
    </source>
</evidence>
<dbReference type="EMBL" id="NLFK01000003">
    <property type="protein sequence ID" value="OZN25235.1"/>
    <property type="molecule type" value="Genomic_DNA"/>
</dbReference>
<reference evidence="3 5" key="2">
    <citation type="submission" date="2018-06" db="EMBL/GenBank/DDBJ databases">
        <authorList>
            <consortium name="Pathogen Informatics"/>
            <person name="Doyle S."/>
        </authorList>
    </citation>
    <scope>NUCLEOTIDE SEQUENCE [LARGE SCALE GENOMIC DNA]</scope>
    <source>
        <strain evidence="3 5">NCTC10851</strain>
    </source>
</reference>
<keyword evidence="1" id="KW-0812">Transmembrane</keyword>
<organism evidence="3 5">
    <name type="scientific">Actinobacillus seminis</name>
    <dbReference type="NCBI Taxonomy" id="722"/>
    <lineage>
        <taxon>Bacteria</taxon>
        <taxon>Pseudomonadati</taxon>
        <taxon>Pseudomonadota</taxon>
        <taxon>Gammaproteobacteria</taxon>
        <taxon>Pasteurellales</taxon>
        <taxon>Pasteurellaceae</taxon>
        <taxon>Actinobacillus</taxon>
    </lineage>
</organism>